<feature type="region of interest" description="Disordered" evidence="1">
    <location>
        <begin position="163"/>
        <end position="192"/>
    </location>
</feature>
<dbReference type="Gene3D" id="3.40.50.300">
    <property type="entry name" value="P-loop containing nucleotide triphosphate hydrolases"/>
    <property type="match status" value="1"/>
</dbReference>
<proteinExistence type="predicted"/>
<protein>
    <recommendedName>
        <fullName evidence="4">Phage terminase large subunit</fullName>
    </recommendedName>
</protein>
<organism evidence="2 3">
    <name type="scientific">Spirosoma validum</name>
    <dbReference type="NCBI Taxonomy" id="2771355"/>
    <lineage>
        <taxon>Bacteria</taxon>
        <taxon>Pseudomonadati</taxon>
        <taxon>Bacteroidota</taxon>
        <taxon>Cytophagia</taxon>
        <taxon>Cytophagales</taxon>
        <taxon>Cytophagaceae</taxon>
        <taxon>Spirosoma</taxon>
    </lineage>
</organism>
<dbReference type="InterPro" id="IPR027417">
    <property type="entry name" value="P-loop_NTPase"/>
</dbReference>
<dbReference type="RefSeq" id="WP_191039449.1">
    <property type="nucleotide sequence ID" value="NZ_JACXAA010000004.1"/>
</dbReference>
<dbReference type="EMBL" id="JACXAA010000004">
    <property type="protein sequence ID" value="MBD2753802.1"/>
    <property type="molecule type" value="Genomic_DNA"/>
</dbReference>
<evidence type="ECO:0000256" key="1">
    <source>
        <dbReference type="SAM" id="MobiDB-lite"/>
    </source>
</evidence>
<dbReference type="AlphaFoldDB" id="A0A927GDH4"/>
<sequence length="479" mass="54320">MIQAEREACIESFFEFVQSFWDVVIKEEPVYNWHIPFLCAELQHLSTFIVARSPKPYDLIVNIPPGTTKSTILTVMFPAWLWTQDPTIRIITNSYSADLSIEHAVKSRDIIQSPKYRLLFPDIKLRRDKTAKANYENTSGGSRIASSTGGTITGKHAHVIINDDPLNPTQAASDADRETANNHTKTLSSRKVDKKNTPTILLMQRLHEEDPTGYILKKKGDRIKHICLPAELSPLVQPIELRKNYVGGLLDPVRLDREVLAEAKIDLGSLGYAGQFGQSPFADGGNIIKKDWFRYINRDTFERMRRNEPIVFFADTAYTEKADENDPSGIIATCKIGFDLYITRVSKFYLEFPELIKEFPLWVGRNGYTPSSSVRIEPKANGLSVIQTLQRNTSLNITRTVTPKDDKKTRLTAESPKIECGRVYLISDVWNDEFIGEVCGFPNAAHDEYVDLLAYACNYHLTESVKGDENLKRAATYFR</sequence>
<evidence type="ECO:0000313" key="3">
    <source>
        <dbReference type="Proteomes" id="UP000653797"/>
    </source>
</evidence>
<evidence type="ECO:0000313" key="2">
    <source>
        <dbReference type="EMBL" id="MBD2753802.1"/>
    </source>
</evidence>
<reference evidence="2" key="1">
    <citation type="submission" date="2020-09" db="EMBL/GenBank/DDBJ databases">
        <authorList>
            <person name="Kim M.K."/>
        </authorList>
    </citation>
    <scope>NUCLEOTIDE SEQUENCE</scope>
    <source>
        <strain evidence="2">BT704</strain>
    </source>
</reference>
<gene>
    <name evidence="2" type="ORF">IC230_12930</name>
</gene>
<dbReference type="Proteomes" id="UP000653797">
    <property type="component" value="Unassembled WGS sequence"/>
</dbReference>
<keyword evidence="3" id="KW-1185">Reference proteome</keyword>
<name>A0A927GDH4_9BACT</name>
<evidence type="ECO:0008006" key="4">
    <source>
        <dbReference type="Google" id="ProtNLM"/>
    </source>
</evidence>
<accession>A0A927GDH4</accession>
<comment type="caution">
    <text evidence="2">The sequence shown here is derived from an EMBL/GenBank/DDBJ whole genome shotgun (WGS) entry which is preliminary data.</text>
</comment>